<comment type="caution">
    <text evidence="1">The sequence shown here is derived from an EMBL/GenBank/DDBJ whole genome shotgun (WGS) entry which is preliminary data.</text>
</comment>
<dbReference type="EMBL" id="JAQNDN010000005">
    <property type="protein sequence ID" value="MDC0668794.1"/>
    <property type="molecule type" value="Genomic_DNA"/>
</dbReference>
<accession>A0ABT5B3W7</accession>
<protein>
    <submittedName>
        <fullName evidence="1">Uncharacterized protein</fullName>
    </submittedName>
</protein>
<evidence type="ECO:0000313" key="1">
    <source>
        <dbReference type="EMBL" id="MDC0668794.1"/>
    </source>
</evidence>
<dbReference type="RefSeq" id="WP_271998296.1">
    <property type="nucleotide sequence ID" value="NZ_JAQNDN010000005.1"/>
</dbReference>
<evidence type="ECO:0000313" key="2">
    <source>
        <dbReference type="Proteomes" id="UP001217838"/>
    </source>
</evidence>
<keyword evidence="2" id="KW-1185">Reference proteome</keyword>
<organism evidence="1 2">
    <name type="scientific">Nannocystis radixulma</name>
    <dbReference type="NCBI Taxonomy" id="2995305"/>
    <lineage>
        <taxon>Bacteria</taxon>
        <taxon>Pseudomonadati</taxon>
        <taxon>Myxococcota</taxon>
        <taxon>Polyangia</taxon>
        <taxon>Nannocystales</taxon>
        <taxon>Nannocystaceae</taxon>
        <taxon>Nannocystis</taxon>
    </lineage>
</organism>
<dbReference type="Proteomes" id="UP001217838">
    <property type="component" value="Unassembled WGS sequence"/>
</dbReference>
<name>A0ABT5B3W7_9BACT</name>
<gene>
    <name evidence="1" type="ORF">POL58_13655</name>
</gene>
<reference evidence="1 2" key="1">
    <citation type="submission" date="2022-11" db="EMBL/GenBank/DDBJ databases">
        <title>Minimal conservation of predation-associated metabolite biosynthetic gene clusters underscores biosynthetic potential of Myxococcota including descriptions for ten novel species: Archangium lansinium sp. nov., Myxococcus landrumus sp. nov., Nannocystis bai.</title>
        <authorList>
            <person name="Ahearne A."/>
            <person name="Stevens C."/>
            <person name="Dowd S."/>
        </authorList>
    </citation>
    <scope>NUCLEOTIDE SEQUENCE [LARGE SCALE GENOMIC DNA]</scope>
    <source>
        <strain evidence="1 2">NCELM</strain>
    </source>
</reference>
<sequence length="88" mass="9452">MFCTVDAQFELFAFLSQKRKGVLSNGGTAALLVDCEDGVGFFEFPPLAAVPDAFSPGKADLEIVARASAPPDQLVLDTFEQRVVLFTP</sequence>
<proteinExistence type="predicted"/>